<evidence type="ECO:0000313" key="1">
    <source>
        <dbReference type="EMBL" id="KAG6738339.1"/>
    </source>
</evidence>
<dbReference type="Proteomes" id="UP000886885">
    <property type="component" value="Chromosome 19A"/>
</dbReference>
<gene>
    <name evidence="1" type="ORF">POTOM_057952</name>
</gene>
<name>A0A8X8C3H6_POPTO</name>
<dbReference type="AlphaFoldDB" id="A0A8X8C3H6"/>
<sequence length="96" mass="11110">MGLTRAGLLVVHLPPSLPFQDEDKCGLGCWCFGRARTPTVPPQLDCWWWIMTRILAVYWEGQHDWLWTLGRPYRSAFTAFELPVMDYIPNREAADA</sequence>
<accession>A0A8X8C3H6</accession>
<evidence type="ECO:0000313" key="2">
    <source>
        <dbReference type="Proteomes" id="UP000886885"/>
    </source>
</evidence>
<protein>
    <submittedName>
        <fullName evidence="1">Uncharacterized protein</fullName>
    </submittedName>
</protein>
<reference evidence="1" key="1">
    <citation type="journal article" date="2020" name="bioRxiv">
        <title>Hybrid origin of Populus tomentosa Carr. identified through genome sequencing and phylogenomic analysis.</title>
        <authorList>
            <person name="An X."/>
            <person name="Gao K."/>
            <person name="Chen Z."/>
            <person name="Li J."/>
            <person name="Yang X."/>
            <person name="Yang X."/>
            <person name="Zhou J."/>
            <person name="Guo T."/>
            <person name="Zhao T."/>
            <person name="Huang S."/>
            <person name="Miao D."/>
            <person name="Khan W.U."/>
            <person name="Rao P."/>
            <person name="Ye M."/>
            <person name="Lei B."/>
            <person name="Liao W."/>
            <person name="Wang J."/>
            <person name="Ji L."/>
            <person name="Li Y."/>
            <person name="Guo B."/>
            <person name="Mustafa N.S."/>
            <person name="Li S."/>
            <person name="Yun Q."/>
            <person name="Keller S.R."/>
            <person name="Mao J."/>
            <person name="Zhang R."/>
            <person name="Strauss S.H."/>
        </authorList>
    </citation>
    <scope>NUCLEOTIDE SEQUENCE</scope>
    <source>
        <strain evidence="1">GM15</strain>
        <tissue evidence="1">Leaf</tissue>
    </source>
</reference>
<organism evidence="1 2">
    <name type="scientific">Populus tomentosa</name>
    <name type="common">Chinese white poplar</name>
    <dbReference type="NCBI Taxonomy" id="118781"/>
    <lineage>
        <taxon>Eukaryota</taxon>
        <taxon>Viridiplantae</taxon>
        <taxon>Streptophyta</taxon>
        <taxon>Embryophyta</taxon>
        <taxon>Tracheophyta</taxon>
        <taxon>Spermatophyta</taxon>
        <taxon>Magnoliopsida</taxon>
        <taxon>eudicotyledons</taxon>
        <taxon>Gunneridae</taxon>
        <taxon>Pentapetalae</taxon>
        <taxon>rosids</taxon>
        <taxon>fabids</taxon>
        <taxon>Malpighiales</taxon>
        <taxon>Salicaceae</taxon>
        <taxon>Saliceae</taxon>
        <taxon>Populus</taxon>
    </lineage>
</organism>
<comment type="caution">
    <text evidence="1">The sequence shown here is derived from an EMBL/GenBank/DDBJ whole genome shotgun (WGS) entry which is preliminary data.</text>
</comment>
<keyword evidence="2" id="KW-1185">Reference proteome</keyword>
<dbReference type="EMBL" id="JAAWWB010000037">
    <property type="protein sequence ID" value="KAG6738339.1"/>
    <property type="molecule type" value="Genomic_DNA"/>
</dbReference>
<proteinExistence type="predicted"/>